<protein>
    <submittedName>
        <fullName evidence="1">Uncharacterized protein</fullName>
    </submittedName>
</protein>
<name>F0T7E0_METLA</name>
<gene>
    <name evidence="1" type="ordered locus">Metbo_0116</name>
</gene>
<evidence type="ECO:0000313" key="1">
    <source>
        <dbReference type="EMBL" id="ADZ08369.1"/>
    </source>
</evidence>
<dbReference type="HOGENOM" id="CLU_1607164_0_0_2"/>
<dbReference type="EMBL" id="CP002551">
    <property type="protein sequence ID" value="ADZ08369.1"/>
    <property type="molecule type" value="Genomic_DNA"/>
</dbReference>
<dbReference type="AlphaFoldDB" id="F0T7E0"/>
<dbReference type="Proteomes" id="UP000007490">
    <property type="component" value="Chromosome"/>
</dbReference>
<dbReference type="KEGG" id="mel:Metbo_0116"/>
<evidence type="ECO:0000313" key="2">
    <source>
        <dbReference type="Proteomes" id="UP000007490"/>
    </source>
</evidence>
<dbReference type="STRING" id="877455.Metbo_0116"/>
<organism evidence="1 2">
    <name type="scientific">Methanobacterium lacus (strain AL-21)</name>
    <dbReference type="NCBI Taxonomy" id="877455"/>
    <lineage>
        <taxon>Archaea</taxon>
        <taxon>Methanobacteriati</taxon>
        <taxon>Methanobacteriota</taxon>
        <taxon>Methanomada group</taxon>
        <taxon>Methanobacteria</taxon>
        <taxon>Methanobacteriales</taxon>
        <taxon>Methanobacteriaceae</taxon>
        <taxon>Methanobacterium</taxon>
    </lineage>
</organism>
<sequence length="173" mass="18001">MSRLLKIILIVAFIAVFFEAGLISSYTIVTSQPPDVGKLIGMQIEEVTSLFNFGSSSSIITNPTTKPVSNLADVATALQSSSGLDGINLQSISAQVSSTTKASTFPVNITAIGYKDAISGSNSSVITITANETFSLTATANAKLSDGELVIDVDSIKITSSRKLYGNVNANST</sequence>
<keyword evidence="2" id="KW-1185">Reference proteome</keyword>
<accession>F0T7E0</accession>
<reference evidence="1 2" key="2">
    <citation type="journal article" date="2014" name="Int. J. Syst. Evol. Microbiol.">
        <title>Methanobacterium paludis sp. nov. and a novel strain of Methanobacterium lacus isolated from northern peatlands.</title>
        <authorList>
            <person name="Cadillo-Quiroz H."/>
            <person name="Brauer S.L."/>
            <person name="Goodson N."/>
            <person name="Yavitt J.B."/>
            <person name="Zinder S.H."/>
        </authorList>
    </citation>
    <scope>NUCLEOTIDE SEQUENCE [LARGE SCALE GENOMIC DNA]</scope>
    <source>
        <strain evidence="1 2">AL-21</strain>
    </source>
</reference>
<reference evidence="2" key="1">
    <citation type="submission" date="2011-02" db="EMBL/GenBank/DDBJ databases">
        <title>Complete sequence of Methanobacterium sp. AL-21.</title>
        <authorList>
            <consortium name="US DOE Joint Genome Institute"/>
            <person name="Lucas S."/>
            <person name="Copeland A."/>
            <person name="Lapidus A."/>
            <person name="Cheng J.-F."/>
            <person name="Goodwin L."/>
            <person name="Pitluck S."/>
            <person name="Chertkov O."/>
            <person name="Detter J.C."/>
            <person name="Han C."/>
            <person name="Tapia R."/>
            <person name="Land M."/>
            <person name="Hauser L."/>
            <person name="Kyrpides N."/>
            <person name="Ivanova N."/>
            <person name="Mikhailova N."/>
            <person name="Pagani I."/>
            <person name="Cadillo-Quiroz H."/>
            <person name="Imachi H."/>
            <person name="Zinder S."/>
            <person name="Liu W."/>
            <person name="Woyke T."/>
        </authorList>
    </citation>
    <scope>NUCLEOTIDE SEQUENCE [LARGE SCALE GENOMIC DNA]</scope>
    <source>
        <strain evidence="2">AL-21</strain>
    </source>
</reference>
<proteinExistence type="predicted"/>
<dbReference type="eggNOG" id="arCOG09687">
    <property type="taxonomic scope" value="Archaea"/>
</dbReference>
<dbReference type="OrthoDB" id="71026at2157"/>